<name>A0AAE1NJT9_9EUCA</name>
<feature type="compositionally biased region" description="Basic and acidic residues" evidence="1">
    <location>
        <begin position="104"/>
        <end position="137"/>
    </location>
</feature>
<feature type="region of interest" description="Disordered" evidence="1">
    <location>
        <begin position="87"/>
        <end position="153"/>
    </location>
</feature>
<feature type="compositionally biased region" description="Basic and acidic residues" evidence="1">
    <location>
        <begin position="87"/>
        <end position="97"/>
    </location>
</feature>
<dbReference type="Proteomes" id="UP001292094">
    <property type="component" value="Unassembled WGS sequence"/>
</dbReference>
<gene>
    <name evidence="2" type="ORF">Pmani_036343</name>
</gene>
<reference evidence="2" key="1">
    <citation type="submission" date="2023-11" db="EMBL/GenBank/DDBJ databases">
        <title>Genome assemblies of two species of porcelain crab, Petrolisthes cinctipes and Petrolisthes manimaculis (Anomura: Porcellanidae).</title>
        <authorList>
            <person name="Angst P."/>
        </authorList>
    </citation>
    <scope>NUCLEOTIDE SEQUENCE</scope>
    <source>
        <strain evidence="2">PB745_02</strain>
        <tissue evidence="2">Gill</tissue>
    </source>
</reference>
<protein>
    <submittedName>
        <fullName evidence="2">Uncharacterized protein</fullName>
    </submittedName>
</protein>
<organism evidence="2 3">
    <name type="scientific">Petrolisthes manimaculis</name>
    <dbReference type="NCBI Taxonomy" id="1843537"/>
    <lineage>
        <taxon>Eukaryota</taxon>
        <taxon>Metazoa</taxon>
        <taxon>Ecdysozoa</taxon>
        <taxon>Arthropoda</taxon>
        <taxon>Crustacea</taxon>
        <taxon>Multicrustacea</taxon>
        <taxon>Malacostraca</taxon>
        <taxon>Eumalacostraca</taxon>
        <taxon>Eucarida</taxon>
        <taxon>Decapoda</taxon>
        <taxon>Pleocyemata</taxon>
        <taxon>Anomura</taxon>
        <taxon>Galatheoidea</taxon>
        <taxon>Porcellanidae</taxon>
        <taxon>Petrolisthes</taxon>
    </lineage>
</organism>
<accession>A0AAE1NJT9</accession>
<evidence type="ECO:0000313" key="2">
    <source>
        <dbReference type="EMBL" id="KAK4290787.1"/>
    </source>
</evidence>
<sequence>MTAMSAEDHEELPVDGALSRQASPAPTSPSSRARSSSPLDLSRDEALHARHVDARSPKGHHGRLSFSISSLLESSGRAAALRHRLLEEGSESDRECEGGFAADLEPRGRHSDRDSERCERDSERSERERDGDDRERLSCGGSEAEVDDDEGEARPFQPFTYTHMPFMGAGGLLPPFNLMPPMSAAAAAVAAGLGSQGSLGHMTGPGSVIRVPAHRPSVGGAGPGSALGAMLPHMAGAPLPWLAGLTPLERTAAMAHHLSALAPITGKLNQ</sequence>
<feature type="compositionally biased region" description="Basic and acidic residues" evidence="1">
    <location>
        <begin position="41"/>
        <end position="56"/>
    </location>
</feature>
<dbReference type="EMBL" id="JAWZYT010005367">
    <property type="protein sequence ID" value="KAK4290787.1"/>
    <property type="molecule type" value="Genomic_DNA"/>
</dbReference>
<proteinExistence type="predicted"/>
<feature type="region of interest" description="Disordered" evidence="1">
    <location>
        <begin position="1"/>
        <end position="64"/>
    </location>
</feature>
<evidence type="ECO:0000313" key="3">
    <source>
        <dbReference type="Proteomes" id="UP001292094"/>
    </source>
</evidence>
<comment type="caution">
    <text evidence="2">The sequence shown here is derived from an EMBL/GenBank/DDBJ whole genome shotgun (WGS) entry which is preliminary data.</text>
</comment>
<feature type="compositionally biased region" description="Low complexity" evidence="1">
    <location>
        <begin position="19"/>
        <end position="38"/>
    </location>
</feature>
<dbReference type="AlphaFoldDB" id="A0AAE1NJT9"/>
<keyword evidence="3" id="KW-1185">Reference proteome</keyword>
<evidence type="ECO:0000256" key="1">
    <source>
        <dbReference type="SAM" id="MobiDB-lite"/>
    </source>
</evidence>